<dbReference type="Pfam" id="PF04026">
    <property type="entry name" value="SpoVG"/>
    <property type="match status" value="1"/>
</dbReference>
<keyword evidence="2" id="KW-1185">Reference proteome</keyword>
<reference evidence="1 2" key="1">
    <citation type="submission" date="2024-09" db="EMBL/GenBank/DDBJ databases">
        <authorList>
            <person name="D'Angelo T."/>
        </authorList>
    </citation>
    <scope>NUCLEOTIDE SEQUENCE [LARGE SCALE GENOMIC DNA]</scope>
    <source>
        <strain evidence="1">SAG AM-311-F02</strain>
    </source>
</reference>
<name>A0ABV6YN05_UNCEI</name>
<comment type="caution">
    <text evidence="1">The sequence shown here is derived from an EMBL/GenBank/DDBJ whole genome shotgun (WGS) entry which is preliminary data.</text>
</comment>
<evidence type="ECO:0000313" key="2">
    <source>
        <dbReference type="Proteomes" id="UP001594288"/>
    </source>
</evidence>
<proteinExistence type="predicted"/>
<dbReference type="Gene3D" id="3.30.1120.40">
    <property type="entry name" value="Stage V sporulation protein G"/>
    <property type="match status" value="1"/>
</dbReference>
<accession>A0ABV6YN05</accession>
<dbReference type="InterPro" id="IPR007170">
    <property type="entry name" value="SpoVG"/>
</dbReference>
<dbReference type="InterPro" id="IPR036751">
    <property type="entry name" value="SpoVG_sf"/>
</dbReference>
<dbReference type="EMBL" id="JBHPEI010000007">
    <property type="protein sequence ID" value="MFC1799455.1"/>
    <property type="molecule type" value="Genomic_DNA"/>
</dbReference>
<protein>
    <submittedName>
        <fullName evidence="1">Septation protein SpoVG family protein</fullName>
    </submittedName>
</protein>
<dbReference type="Proteomes" id="UP001594288">
    <property type="component" value="Unassembled WGS sequence"/>
</dbReference>
<sequence>MKTQLSEIQITPIKPRNGLLAFASFILEESYYVADVAIHSRLGEDGFRLVYPMKILHNGAKVNTFHPIRKEVAQEIERQVSRAYERLIEKAQITR</sequence>
<gene>
    <name evidence="1" type="ORF">ACFL2Z_00880</name>
</gene>
<dbReference type="SUPFAM" id="SSF160537">
    <property type="entry name" value="SpoVG-like"/>
    <property type="match status" value="1"/>
</dbReference>
<evidence type="ECO:0000313" key="1">
    <source>
        <dbReference type="EMBL" id="MFC1799455.1"/>
    </source>
</evidence>
<organism evidence="1 2">
    <name type="scientific">Eiseniibacteriota bacterium</name>
    <dbReference type="NCBI Taxonomy" id="2212470"/>
    <lineage>
        <taxon>Bacteria</taxon>
        <taxon>Candidatus Eiseniibacteriota</taxon>
    </lineage>
</organism>